<evidence type="ECO:0000313" key="8">
    <source>
        <dbReference type="Ensembl" id="ENSPMRP00000025460.1"/>
    </source>
</evidence>
<dbReference type="GO" id="GO:0046872">
    <property type="term" value="F:metal ion binding"/>
    <property type="evidence" value="ECO:0007669"/>
    <property type="project" value="UniProtKB-KW"/>
</dbReference>
<dbReference type="Pfam" id="PF01368">
    <property type="entry name" value="DHH"/>
    <property type="match status" value="1"/>
</dbReference>
<evidence type="ECO:0000256" key="3">
    <source>
        <dbReference type="ARBA" id="ARBA00022723"/>
    </source>
</evidence>
<dbReference type="GO" id="GO:0004309">
    <property type="term" value="F:exopolyphosphatase activity"/>
    <property type="evidence" value="ECO:0007669"/>
    <property type="project" value="TreeGrafter"/>
</dbReference>
<dbReference type="SMART" id="SM01131">
    <property type="entry name" value="DHHA2"/>
    <property type="match status" value="1"/>
</dbReference>
<protein>
    <submittedName>
        <fullName evidence="8">Prune exopolyphosphatase 1</fullName>
    </submittedName>
</protein>
<comment type="cofactor">
    <cofactor evidence="1">
        <name>Mn(2+)</name>
        <dbReference type="ChEBI" id="CHEBI:29035"/>
    </cofactor>
</comment>
<feature type="region of interest" description="Disordered" evidence="6">
    <location>
        <begin position="456"/>
        <end position="530"/>
    </location>
</feature>
<dbReference type="OMA" id="RTEVAYM"/>
<keyword evidence="9" id="KW-1185">Reference proteome</keyword>
<keyword evidence="5" id="KW-0464">Manganese</keyword>
<dbReference type="InterPro" id="IPR038222">
    <property type="entry name" value="DHHA2_dom_sf"/>
</dbReference>
<feature type="region of interest" description="Disordered" evidence="6">
    <location>
        <begin position="47"/>
        <end position="79"/>
    </location>
</feature>
<evidence type="ECO:0000259" key="7">
    <source>
        <dbReference type="SMART" id="SM01131"/>
    </source>
</evidence>
<evidence type="ECO:0000256" key="6">
    <source>
        <dbReference type="SAM" id="MobiDB-lite"/>
    </source>
</evidence>
<dbReference type="GO" id="GO:0050767">
    <property type="term" value="P:regulation of neurogenesis"/>
    <property type="evidence" value="ECO:0007669"/>
    <property type="project" value="Ensembl"/>
</dbReference>
<dbReference type="FunFam" id="3.90.1640.10:FF:000004">
    <property type="entry name" value="Prune exopolyphosphatase 1"/>
    <property type="match status" value="1"/>
</dbReference>
<dbReference type="Pfam" id="PF02833">
    <property type="entry name" value="DHHA2"/>
    <property type="match status" value="1"/>
</dbReference>
<keyword evidence="3" id="KW-0479">Metal-binding</keyword>
<dbReference type="InterPro" id="IPR001667">
    <property type="entry name" value="DDH_dom"/>
</dbReference>
<dbReference type="InterPro" id="IPR038763">
    <property type="entry name" value="DHH_sf"/>
</dbReference>
<evidence type="ECO:0000256" key="4">
    <source>
        <dbReference type="ARBA" id="ARBA00022801"/>
    </source>
</evidence>
<feature type="compositionally biased region" description="Low complexity" evidence="6">
    <location>
        <begin position="63"/>
        <end position="77"/>
    </location>
</feature>
<reference evidence="8" key="3">
    <citation type="submission" date="2025-09" db="UniProtKB">
        <authorList>
            <consortium name="Ensembl"/>
        </authorList>
    </citation>
    <scope>IDENTIFICATION</scope>
</reference>
<feature type="domain" description="DHHA2" evidence="7">
    <location>
        <begin position="298"/>
        <end position="442"/>
    </location>
</feature>
<evidence type="ECO:0000256" key="1">
    <source>
        <dbReference type="ARBA" id="ARBA00001936"/>
    </source>
</evidence>
<dbReference type="GO" id="GO:0015631">
    <property type="term" value="F:tubulin binding"/>
    <property type="evidence" value="ECO:0007669"/>
    <property type="project" value="Ensembl"/>
</dbReference>
<dbReference type="GO" id="GO:0031113">
    <property type="term" value="P:regulation of microtubule polymerization"/>
    <property type="evidence" value="ECO:0007669"/>
    <property type="project" value="Ensembl"/>
</dbReference>
<dbReference type="GeneTree" id="ENSGT00450000040262"/>
<dbReference type="Proteomes" id="UP000472272">
    <property type="component" value="Chromosome 16"/>
</dbReference>
<dbReference type="Ensembl" id="ENSPMRT00000027027.1">
    <property type="protein sequence ID" value="ENSPMRP00000025460.1"/>
    <property type="gene ID" value="ENSPMRG00000016487.1"/>
</dbReference>
<dbReference type="SUPFAM" id="SSF64182">
    <property type="entry name" value="DHH phosphoesterases"/>
    <property type="match status" value="1"/>
</dbReference>
<proteinExistence type="inferred from homology"/>
<accession>A0A670JNJ5</accession>
<evidence type="ECO:0000313" key="9">
    <source>
        <dbReference type="Proteomes" id="UP000472272"/>
    </source>
</evidence>
<dbReference type="AlphaFoldDB" id="A0A670JNJ5"/>
<keyword evidence="4" id="KW-0378">Hydrolase</keyword>
<feature type="compositionally biased region" description="Basic and acidic residues" evidence="6">
    <location>
        <begin position="462"/>
        <end position="495"/>
    </location>
</feature>
<reference evidence="8 9" key="1">
    <citation type="journal article" date="2019" name="Proc. Natl. Acad. Sci. U.S.A.">
        <title>Regulatory changes in pterin and carotenoid genes underlie balanced color polymorphisms in the wall lizard.</title>
        <authorList>
            <person name="Andrade P."/>
            <person name="Pinho C."/>
            <person name="Perez I de Lanuza G."/>
            <person name="Afonso S."/>
            <person name="Brejcha J."/>
            <person name="Rubin C.J."/>
            <person name="Wallerman O."/>
            <person name="Pereira P."/>
            <person name="Sabatino S.J."/>
            <person name="Bellati A."/>
            <person name="Pellitteri-Rosa D."/>
            <person name="Bosakova Z."/>
            <person name="Bunikis I."/>
            <person name="Carretero M.A."/>
            <person name="Feiner N."/>
            <person name="Marsik P."/>
            <person name="Pauperio F."/>
            <person name="Salvi D."/>
            <person name="Soler L."/>
            <person name="While G.M."/>
            <person name="Uller T."/>
            <person name="Font E."/>
            <person name="Andersson L."/>
            <person name="Carneiro M."/>
        </authorList>
    </citation>
    <scope>NUCLEOTIDE SEQUENCE</scope>
</reference>
<dbReference type="PANTHER" id="PTHR12112:SF47">
    <property type="entry name" value="EXOPOLYPHOSPHATASE PRUNE1"/>
    <property type="match status" value="1"/>
</dbReference>
<dbReference type="InterPro" id="IPR004097">
    <property type="entry name" value="DHHA2"/>
</dbReference>
<comment type="similarity">
    <text evidence="2">Belongs to the PPase class C family. Prune subfamily.</text>
</comment>
<sequence>MLLLLLVPRPSDWVAQARHGFPTCRPRGDPRPRFVFPPGEAACLAGEREQAAAGGRRERRRSNPSPSSSSPSASSASDMESFLGGRKAALQDHVQRNQEVHVVMGNEACDLDSMVSALALAYFFAKTAPDSKAAFIPVLNIPRSEFPLRTESTFLLKEQRIVESSLVFRDEIDLATLKQAGLLSLTLVDHHVLPSGDAGLEEAVVEVIDHRPLERERGPPCRVTAEPVGSCTTLVTEKILQSPGQVLDRQTAALLHGTIVLDCVNMSPEAGKVTPKDTHYASLLESKFPDLPSRSVIFEALQRAKFDVSGLTTDQMLRKDLKALSGENAVIALSAVYMNLQAFLRRPGLEQELSAFCRQRSYDALLAMTISFNEQNVPFRQLAVYSQNPELQAAVCRALETSSSPSLSLSPLESPYATVRAYHQGNTTASRKKVLPLVRDFLREWDRLAPAAMQPEVTAPCDKTRPEPRGTEACERERGAGGPRKDPAKPHRLGDDLAADDDTPLPPTPMNSLVDECPLDRGPPQTVGRSRLRKVQPHRRGSLLRGRRTGEEVMLDGLLFEPGEIL</sequence>
<dbReference type="GO" id="GO:0016791">
    <property type="term" value="F:phosphatase activity"/>
    <property type="evidence" value="ECO:0007669"/>
    <property type="project" value="Ensembl"/>
</dbReference>
<dbReference type="Gene3D" id="3.90.1640.10">
    <property type="entry name" value="inorganic pyrophosphatase (n-terminal core)"/>
    <property type="match status" value="1"/>
</dbReference>
<evidence type="ECO:0000256" key="5">
    <source>
        <dbReference type="ARBA" id="ARBA00023211"/>
    </source>
</evidence>
<name>A0A670JNJ5_PODMU</name>
<gene>
    <name evidence="8" type="primary">PRUNE1</name>
</gene>
<reference evidence="8" key="2">
    <citation type="submission" date="2025-08" db="UniProtKB">
        <authorList>
            <consortium name="Ensembl"/>
        </authorList>
    </citation>
    <scope>IDENTIFICATION</scope>
</reference>
<dbReference type="Gene3D" id="3.10.310.20">
    <property type="entry name" value="DHHA2 domain"/>
    <property type="match status" value="1"/>
</dbReference>
<dbReference type="PANTHER" id="PTHR12112">
    <property type="entry name" value="BNIP - RELATED"/>
    <property type="match status" value="1"/>
</dbReference>
<evidence type="ECO:0000256" key="2">
    <source>
        <dbReference type="ARBA" id="ARBA00010331"/>
    </source>
</evidence>
<organism evidence="8 9">
    <name type="scientific">Podarcis muralis</name>
    <name type="common">Wall lizard</name>
    <name type="synonym">Lacerta muralis</name>
    <dbReference type="NCBI Taxonomy" id="64176"/>
    <lineage>
        <taxon>Eukaryota</taxon>
        <taxon>Metazoa</taxon>
        <taxon>Chordata</taxon>
        <taxon>Craniata</taxon>
        <taxon>Vertebrata</taxon>
        <taxon>Euteleostomi</taxon>
        <taxon>Lepidosauria</taxon>
        <taxon>Squamata</taxon>
        <taxon>Bifurcata</taxon>
        <taxon>Unidentata</taxon>
        <taxon>Episquamata</taxon>
        <taxon>Laterata</taxon>
        <taxon>Lacertibaenia</taxon>
        <taxon>Lacertidae</taxon>
        <taxon>Podarcis</taxon>
    </lineage>
</organism>
<dbReference type="GO" id="GO:0005829">
    <property type="term" value="C:cytosol"/>
    <property type="evidence" value="ECO:0007669"/>
    <property type="project" value="Ensembl"/>
</dbReference>